<gene>
    <name evidence="3" type="ORF">G4Z05_05525</name>
</gene>
<organism evidence="3 4">
    <name type="scientific">Neobacillus thermocopriae</name>
    <dbReference type="NCBI Taxonomy" id="1215031"/>
    <lineage>
        <taxon>Bacteria</taxon>
        <taxon>Bacillati</taxon>
        <taxon>Bacillota</taxon>
        <taxon>Bacilli</taxon>
        <taxon>Bacillales</taxon>
        <taxon>Bacillaceae</taxon>
        <taxon>Neobacillus</taxon>
    </lineage>
</organism>
<dbReference type="SMART" id="SM00382">
    <property type="entry name" value="AAA"/>
    <property type="match status" value="1"/>
</dbReference>
<reference evidence="3" key="1">
    <citation type="submission" date="2020-02" db="EMBL/GenBank/DDBJ databases">
        <title>Bacillus sedimentmangrovi sp. nov., isolated from sediment of the mangrove ecosystem.</title>
        <authorList>
            <person name="Liu G."/>
        </authorList>
    </citation>
    <scope>NUCLEOTIDE SEQUENCE [LARGE SCALE GENOMIC DNA]</scope>
    <source>
        <strain evidence="3">SgZ-7</strain>
    </source>
</reference>
<evidence type="ECO:0000259" key="2">
    <source>
        <dbReference type="PROSITE" id="PS00662"/>
    </source>
</evidence>
<accession>A0A6B3TN27</accession>
<dbReference type="RefSeq" id="WP_163250841.1">
    <property type="nucleotide sequence ID" value="NZ_JAAIUV010000006.1"/>
</dbReference>
<dbReference type="AlphaFoldDB" id="A0A6B3TN27"/>
<dbReference type="CDD" id="cd01131">
    <property type="entry name" value="PilT"/>
    <property type="match status" value="1"/>
</dbReference>
<evidence type="ECO:0000313" key="4">
    <source>
        <dbReference type="Proteomes" id="UP000481621"/>
    </source>
</evidence>
<dbReference type="EMBL" id="JAAIUV010000006">
    <property type="protein sequence ID" value="NEX78354.1"/>
    <property type="molecule type" value="Genomic_DNA"/>
</dbReference>
<dbReference type="Proteomes" id="UP000481621">
    <property type="component" value="Unassembled WGS sequence"/>
</dbReference>
<keyword evidence="4" id="KW-1185">Reference proteome</keyword>
<dbReference type="Gene3D" id="3.30.450.90">
    <property type="match status" value="1"/>
</dbReference>
<dbReference type="NCBIfam" id="TIGR01420">
    <property type="entry name" value="pilT_fam"/>
    <property type="match status" value="1"/>
</dbReference>
<dbReference type="InterPro" id="IPR027417">
    <property type="entry name" value="P-loop_NTPase"/>
</dbReference>
<protein>
    <submittedName>
        <fullName evidence="3">Type IV pilus twitching motility protein PilT</fullName>
    </submittedName>
</protein>
<dbReference type="InterPro" id="IPR001482">
    <property type="entry name" value="T2SS/T4SS_dom"/>
</dbReference>
<dbReference type="PANTHER" id="PTHR30486">
    <property type="entry name" value="TWITCHING MOTILITY PROTEIN PILT"/>
    <property type="match status" value="1"/>
</dbReference>
<dbReference type="SUPFAM" id="SSF52540">
    <property type="entry name" value="P-loop containing nucleoside triphosphate hydrolases"/>
    <property type="match status" value="1"/>
</dbReference>
<proteinExistence type="inferred from homology"/>
<dbReference type="GO" id="GO:0005524">
    <property type="term" value="F:ATP binding"/>
    <property type="evidence" value="ECO:0007669"/>
    <property type="project" value="InterPro"/>
</dbReference>
<sequence length="354" mass="39140">MTTSNASTMEKLLQFAYKNHASDLHITTGTSPIVRINGKLIKISTDPITPTDSLRMAEEITTNEQFERFQKEGELDFSYSLPGVCRFRVNLFRQRGSVAIVCRVINSKIPTIEMLNLPPITKYLAKQTQGILLVTGPTGSGKSTTLAAIIDYINETSSKHILTLEDPIEYLHQHKKSIVNQREVGQDSQSFSVALRAALRQDPDVILVGEMRDLDTIQTAITAAETGHLVLATLHTTGAAQSVDRIIDVFPAEHQQQIRIQLASTLVGVISQRLLPVADGSGRIAALEILVSNHAVANLIRSNKIHQIQTVLETNRAAGMQTMNMAVTELVQRGIITRQIADEYVPNWDKHESF</sequence>
<feature type="domain" description="Bacterial type II secretion system protein E" evidence="2">
    <location>
        <begin position="199"/>
        <end position="213"/>
    </location>
</feature>
<comment type="caution">
    <text evidence="3">The sequence shown here is derived from an EMBL/GenBank/DDBJ whole genome shotgun (WGS) entry which is preliminary data.</text>
</comment>
<dbReference type="InterPro" id="IPR006321">
    <property type="entry name" value="PilT/PilU"/>
</dbReference>
<evidence type="ECO:0000256" key="1">
    <source>
        <dbReference type="ARBA" id="ARBA00006611"/>
    </source>
</evidence>
<evidence type="ECO:0000313" key="3">
    <source>
        <dbReference type="EMBL" id="NEX78354.1"/>
    </source>
</evidence>
<dbReference type="InterPro" id="IPR050921">
    <property type="entry name" value="T4SS_GSP_E_ATPase"/>
</dbReference>
<name>A0A6B3TN27_9BACI</name>
<dbReference type="GO" id="GO:0016887">
    <property type="term" value="F:ATP hydrolysis activity"/>
    <property type="evidence" value="ECO:0007669"/>
    <property type="project" value="InterPro"/>
</dbReference>
<dbReference type="PROSITE" id="PS00662">
    <property type="entry name" value="T2SP_E"/>
    <property type="match status" value="1"/>
</dbReference>
<dbReference type="Pfam" id="PF00437">
    <property type="entry name" value="T2SSE"/>
    <property type="match status" value="1"/>
</dbReference>
<dbReference type="Gene3D" id="3.40.50.300">
    <property type="entry name" value="P-loop containing nucleotide triphosphate hydrolases"/>
    <property type="match status" value="1"/>
</dbReference>
<dbReference type="InterPro" id="IPR003593">
    <property type="entry name" value="AAA+_ATPase"/>
</dbReference>
<comment type="similarity">
    <text evidence="1">Belongs to the GSP E family.</text>
</comment>